<dbReference type="GO" id="GO:0004175">
    <property type="term" value="F:endopeptidase activity"/>
    <property type="evidence" value="ECO:0007669"/>
    <property type="project" value="UniProtKB-ARBA"/>
</dbReference>
<dbReference type="AlphaFoldDB" id="A0A1M6MH42"/>
<dbReference type="STRING" id="1121298.SAMN05444401_4009"/>
<keyword evidence="1" id="KW-1133">Transmembrane helix</keyword>
<gene>
    <name evidence="3" type="ORF">SAMN05444401_4009</name>
</gene>
<sequence>MKPTYKANLFALMLVLTQILGSKFIAPIIVSLGLSFPVLMVSTQILFLFVPTIIYFIVTKENVVDTLSLKKLPLKDILMVMVIALFCQPVAWFLSYTSGLFFPNKVAEVFKVVSGLPYMVLLFVMAVVPAVFEEITIRGIVLRGYKEKSILKAGLFTGLIFGMLHLNAQQFLYAAALGVLLAYLVRITGSIYSSILCHFLFNGFQVTMSKLVQVFAEMMNKDIAAAQSSAADIPIAAKLYTFFILAVLAAVFTTFIVMIIKKMRREKGPMLRVESSSLEEEKLNYLSRDYENINNDNYMDNPLNTPFILNIVIFILMMFLQNLSY</sequence>
<feature type="transmembrane region" description="Helical" evidence="1">
    <location>
        <begin position="116"/>
        <end position="137"/>
    </location>
</feature>
<evidence type="ECO:0000313" key="4">
    <source>
        <dbReference type="Proteomes" id="UP000184080"/>
    </source>
</evidence>
<feature type="domain" description="CAAX prenyl protease 2/Lysostaphin resistance protein A-like" evidence="2">
    <location>
        <begin position="118"/>
        <end position="203"/>
    </location>
</feature>
<dbReference type="RefSeq" id="WP_073011027.1">
    <property type="nucleotide sequence ID" value="NZ_FQZO01000008.1"/>
</dbReference>
<keyword evidence="1" id="KW-0812">Transmembrane</keyword>
<feature type="transmembrane region" description="Helical" evidence="1">
    <location>
        <begin position="149"/>
        <end position="166"/>
    </location>
</feature>
<evidence type="ECO:0000313" key="3">
    <source>
        <dbReference type="EMBL" id="SHJ82821.1"/>
    </source>
</evidence>
<reference evidence="3 4" key="1">
    <citation type="submission" date="2016-11" db="EMBL/GenBank/DDBJ databases">
        <authorList>
            <person name="Jaros S."/>
            <person name="Januszkiewicz K."/>
            <person name="Wedrychowicz H."/>
        </authorList>
    </citation>
    <scope>NUCLEOTIDE SEQUENCE [LARGE SCALE GENOMIC DNA]</scope>
    <source>
        <strain evidence="3 4">DSM 21864</strain>
    </source>
</reference>
<dbReference type="GO" id="GO:0080120">
    <property type="term" value="P:CAAX-box protein maturation"/>
    <property type="evidence" value="ECO:0007669"/>
    <property type="project" value="UniProtKB-ARBA"/>
</dbReference>
<dbReference type="EMBL" id="FQZO01000008">
    <property type="protein sequence ID" value="SHJ82821.1"/>
    <property type="molecule type" value="Genomic_DNA"/>
</dbReference>
<keyword evidence="4" id="KW-1185">Reference proteome</keyword>
<accession>A0A1M6MH42</accession>
<feature type="transmembrane region" description="Helical" evidence="1">
    <location>
        <begin position="7"/>
        <end position="30"/>
    </location>
</feature>
<proteinExistence type="predicted"/>
<dbReference type="Proteomes" id="UP000184080">
    <property type="component" value="Unassembled WGS sequence"/>
</dbReference>
<evidence type="ECO:0000259" key="2">
    <source>
        <dbReference type="Pfam" id="PF02517"/>
    </source>
</evidence>
<evidence type="ECO:0000256" key="1">
    <source>
        <dbReference type="SAM" id="Phobius"/>
    </source>
</evidence>
<feature type="transmembrane region" description="Helical" evidence="1">
    <location>
        <begin position="77"/>
        <end position="96"/>
    </location>
</feature>
<feature type="transmembrane region" description="Helical" evidence="1">
    <location>
        <begin position="36"/>
        <end position="57"/>
    </location>
</feature>
<keyword evidence="1" id="KW-0472">Membrane</keyword>
<dbReference type="Pfam" id="PF02517">
    <property type="entry name" value="Rce1-like"/>
    <property type="match status" value="1"/>
</dbReference>
<feature type="transmembrane region" description="Helical" evidence="1">
    <location>
        <begin position="307"/>
        <end position="324"/>
    </location>
</feature>
<protein>
    <recommendedName>
        <fullName evidence="2">CAAX prenyl protease 2/Lysostaphin resistance protein A-like domain-containing protein</fullName>
    </recommendedName>
</protein>
<organism evidence="3 4">
    <name type="scientific">Clostridium amylolyticum</name>
    <dbReference type="NCBI Taxonomy" id="1121298"/>
    <lineage>
        <taxon>Bacteria</taxon>
        <taxon>Bacillati</taxon>
        <taxon>Bacillota</taxon>
        <taxon>Clostridia</taxon>
        <taxon>Eubacteriales</taxon>
        <taxon>Clostridiaceae</taxon>
        <taxon>Clostridium</taxon>
    </lineage>
</organism>
<dbReference type="OrthoDB" id="2035856at2"/>
<dbReference type="InterPro" id="IPR003675">
    <property type="entry name" value="Rce1/LyrA-like_dom"/>
</dbReference>
<feature type="transmembrane region" description="Helical" evidence="1">
    <location>
        <begin position="172"/>
        <end position="201"/>
    </location>
</feature>
<feature type="transmembrane region" description="Helical" evidence="1">
    <location>
        <begin position="239"/>
        <end position="260"/>
    </location>
</feature>
<name>A0A1M6MH42_9CLOT</name>